<keyword evidence="5 7" id="KW-0067">ATP-binding</keyword>
<comment type="catalytic activity">
    <reaction evidence="7 8">
        <text>[phosphate](n) + ATP = [phosphate](n+1) + ADP</text>
        <dbReference type="Rhea" id="RHEA:19573"/>
        <dbReference type="Rhea" id="RHEA-COMP:9859"/>
        <dbReference type="Rhea" id="RHEA-COMP:14280"/>
        <dbReference type="ChEBI" id="CHEBI:16838"/>
        <dbReference type="ChEBI" id="CHEBI:30616"/>
        <dbReference type="ChEBI" id="CHEBI:456216"/>
        <dbReference type="EC" id="2.7.4.1"/>
    </reaction>
</comment>
<evidence type="ECO:0000256" key="3">
    <source>
        <dbReference type="ARBA" id="ARBA00022741"/>
    </source>
</evidence>
<dbReference type="GO" id="GO:0008976">
    <property type="term" value="F:polyphosphate kinase activity"/>
    <property type="evidence" value="ECO:0007669"/>
    <property type="project" value="UniProtKB-UniRule"/>
</dbReference>
<evidence type="ECO:0000256" key="6">
    <source>
        <dbReference type="ARBA" id="ARBA00022842"/>
    </source>
</evidence>
<dbReference type="EMBL" id="JACHGO010000010">
    <property type="protein sequence ID" value="MBB5144654.1"/>
    <property type="molecule type" value="Genomic_DNA"/>
</dbReference>
<dbReference type="InterPro" id="IPR041108">
    <property type="entry name" value="PP_kinase_C_1"/>
</dbReference>
<feature type="binding site" evidence="7">
    <location>
        <position position="563"/>
    </location>
    <ligand>
        <name>ATP</name>
        <dbReference type="ChEBI" id="CHEBI:30616"/>
    </ligand>
</feature>
<feature type="binding site" evidence="7">
    <location>
        <position position="591"/>
    </location>
    <ligand>
        <name>ATP</name>
        <dbReference type="ChEBI" id="CHEBI:30616"/>
    </ligand>
</feature>
<dbReference type="NCBIfam" id="NF003917">
    <property type="entry name" value="PRK05443.1-1"/>
    <property type="match status" value="1"/>
</dbReference>
<protein>
    <recommendedName>
        <fullName evidence="7 8">Polyphosphate kinase</fullName>
        <ecNumber evidence="7 8">2.7.4.1</ecNumber>
    </recommendedName>
    <alternativeName>
        <fullName evidence="7">ATP-polyphosphate phosphotransferase</fullName>
    </alternativeName>
    <alternativeName>
        <fullName evidence="7">Polyphosphoric acid kinase</fullName>
    </alternativeName>
</protein>
<keyword evidence="3 7" id="KW-0547">Nucleotide-binding</keyword>
<dbReference type="Pfam" id="PF13089">
    <property type="entry name" value="PP_kinase_N"/>
    <property type="match status" value="1"/>
</dbReference>
<dbReference type="SUPFAM" id="SSF56024">
    <property type="entry name" value="Phospholipase D/nuclease"/>
    <property type="match status" value="2"/>
</dbReference>
<dbReference type="Gene3D" id="3.30.870.10">
    <property type="entry name" value="Endonuclease Chain A"/>
    <property type="match status" value="2"/>
</dbReference>
<dbReference type="PIRSF" id="PIRSF015589">
    <property type="entry name" value="PP_kinase"/>
    <property type="match status" value="1"/>
</dbReference>
<dbReference type="InterPro" id="IPR025198">
    <property type="entry name" value="PPK_N_dom"/>
</dbReference>
<dbReference type="NCBIfam" id="TIGR03705">
    <property type="entry name" value="poly_P_kin"/>
    <property type="match status" value="1"/>
</dbReference>
<evidence type="ECO:0000256" key="7">
    <source>
        <dbReference type="HAMAP-Rule" id="MF_00347"/>
    </source>
</evidence>
<evidence type="ECO:0000259" key="9">
    <source>
        <dbReference type="PROSITE" id="PS50035"/>
    </source>
</evidence>
<dbReference type="Pfam" id="PF17941">
    <property type="entry name" value="PP_kinase_C_1"/>
    <property type="match status" value="1"/>
</dbReference>
<feature type="active site" description="Phosphohistidine intermediate" evidence="7">
    <location>
        <position position="434"/>
    </location>
</feature>
<keyword evidence="4 7" id="KW-0418">Kinase</keyword>
<dbReference type="SUPFAM" id="SSF140356">
    <property type="entry name" value="PPK N-terminal domain-like"/>
    <property type="match status" value="1"/>
</dbReference>
<comment type="similarity">
    <text evidence="7 8">Belongs to the polyphosphate kinase 1 (PPK1) family.</text>
</comment>
<dbReference type="InterPro" id="IPR024953">
    <property type="entry name" value="PP_kinase_middle"/>
</dbReference>
<dbReference type="Gene3D" id="1.20.58.310">
    <property type="entry name" value="Polyphosphate kinase N-terminal domain"/>
    <property type="match status" value="1"/>
</dbReference>
<feature type="binding site" evidence="7">
    <location>
        <position position="467"/>
    </location>
    <ligand>
        <name>ATP</name>
        <dbReference type="ChEBI" id="CHEBI:30616"/>
    </ligand>
</feature>
<organism evidence="10 11">
    <name type="scientific">Desulfovibrio intestinalis</name>
    <dbReference type="NCBI Taxonomy" id="58621"/>
    <lineage>
        <taxon>Bacteria</taxon>
        <taxon>Pseudomonadati</taxon>
        <taxon>Thermodesulfobacteriota</taxon>
        <taxon>Desulfovibrionia</taxon>
        <taxon>Desulfovibrionales</taxon>
        <taxon>Desulfovibrionaceae</taxon>
        <taxon>Desulfovibrio</taxon>
    </lineage>
</organism>
<dbReference type="HAMAP" id="MF_00347">
    <property type="entry name" value="Polyphosphate_kinase"/>
    <property type="match status" value="1"/>
</dbReference>
<dbReference type="InterPro" id="IPR003414">
    <property type="entry name" value="PP_kinase"/>
</dbReference>
<dbReference type="GO" id="GO:0005524">
    <property type="term" value="F:ATP binding"/>
    <property type="evidence" value="ECO:0007669"/>
    <property type="project" value="UniProtKB-KW"/>
</dbReference>
<dbReference type="GO" id="GO:0046872">
    <property type="term" value="F:metal ion binding"/>
    <property type="evidence" value="ECO:0007669"/>
    <property type="project" value="UniProtKB-KW"/>
</dbReference>
<dbReference type="RefSeq" id="WP_221277907.1">
    <property type="nucleotide sequence ID" value="NZ_JACHGO010000010.1"/>
</dbReference>
<dbReference type="InterPro" id="IPR036832">
    <property type="entry name" value="PPK_N_dom_sf"/>
</dbReference>
<dbReference type="GO" id="GO:0009358">
    <property type="term" value="C:polyphosphate kinase complex"/>
    <property type="evidence" value="ECO:0007669"/>
    <property type="project" value="InterPro"/>
</dbReference>
<dbReference type="Pfam" id="PF13090">
    <property type="entry name" value="PP_kinase_C"/>
    <property type="match status" value="1"/>
</dbReference>
<feature type="binding site" evidence="7">
    <location>
        <position position="45"/>
    </location>
    <ligand>
        <name>ATP</name>
        <dbReference type="ChEBI" id="CHEBI:30616"/>
    </ligand>
</feature>
<name>A0A7W8C5A5_9BACT</name>
<dbReference type="SUPFAM" id="SSF143724">
    <property type="entry name" value="PHP14-like"/>
    <property type="match status" value="1"/>
</dbReference>
<feature type="domain" description="PLD phosphodiesterase" evidence="9">
    <location>
        <begin position="429"/>
        <end position="463"/>
    </location>
</feature>
<feature type="binding site" evidence="7">
    <location>
        <position position="374"/>
    </location>
    <ligand>
        <name>Mg(2+)</name>
        <dbReference type="ChEBI" id="CHEBI:18420"/>
    </ligand>
</feature>
<evidence type="ECO:0000313" key="10">
    <source>
        <dbReference type="EMBL" id="MBB5144654.1"/>
    </source>
</evidence>
<dbReference type="PANTHER" id="PTHR30218:SF0">
    <property type="entry name" value="POLYPHOSPHATE KINASE"/>
    <property type="match status" value="1"/>
</dbReference>
<sequence length="730" mass="82170">MKDSAKMNNRELSWLCFNERILQEARDASNPLVQRLRFLGIFSSNQDEFIKVRVASLARLSRSRDPKKIVLMGGLSPQEALQRVNSKVGKAQTAFRETYESILAAMQEQGIRVRNETQLTPGQEKFCRDYFAQVINPQLVPLMLNKSANLPFLQDSHIYHAVKMQPASGTKNRYAIIRIPVSAECPRFVEMPSTAGCSDIIFVDDIIRLCLNDIFFMFNYAAISAYTFKVMRDAELTLDDDVSKSLIEKMEEGLEHRLRGRPVRLIYDQAMPQDLLNLLASKLSLKSGELDPGARYHMMRSLMNFPRVRPDLENRVMPPLEHPDIKPFSSILKVVKKKDILLHFPYHTFNHVVDFLGEAAIDPKVTDISISLYRTADHSRVINALVNAAQNGKKVTVFVELMARFDEERNVKTIDVLHQAGVRIIHGLRDLKVHCKLVLVERTEGRKKTGYVYIGTGNFNEDTARLYSDVGLLSANQNFAEDARSIFNFLGASHKPMTSKELVVAPHNMRSVFSRLIEAEIKNARAGKPAYIYVKLNSLTDESMINLLYRAGKAGVEVRLIVRGACCLKPQQPGLSDNIWAISIVDKFLEHARIIIFCNNDEEKVFISSADWMPRNLDRRLEVAAPVYCPQLAQTLRDIFAIQWSDNIKARVLTDTCANSYHAGLASIPCRSQIMLHDYYRHKAHLHSGGKPAPQAVASSLKERLAPSAATVTAAQATRTTAPASASCGE</sequence>
<dbReference type="Proteomes" id="UP000539075">
    <property type="component" value="Unassembled WGS sequence"/>
</dbReference>
<dbReference type="InterPro" id="IPR025200">
    <property type="entry name" value="PPK_C_dom2"/>
</dbReference>
<evidence type="ECO:0000256" key="4">
    <source>
        <dbReference type="ARBA" id="ARBA00022777"/>
    </source>
</evidence>
<evidence type="ECO:0000313" key="11">
    <source>
        <dbReference type="Proteomes" id="UP000539075"/>
    </source>
</evidence>
<keyword evidence="2 7" id="KW-0808">Transferase</keyword>
<accession>A0A7W8C5A5</accession>
<dbReference type="PROSITE" id="PS50035">
    <property type="entry name" value="PLD"/>
    <property type="match status" value="1"/>
</dbReference>
<feature type="binding site" evidence="7">
    <location>
        <position position="404"/>
    </location>
    <ligand>
        <name>Mg(2+)</name>
        <dbReference type="ChEBI" id="CHEBI:18420"/>
    </ligand>
</feature>
<dbReference type="InterPro" id="IPR036830">
    <property type="entry name" value="PP_kinase_middle_dom_sf"/>
</dbReference>
<dbReference type="CDD" id="cd09167">
    <property type="entry name" value="PLDc_EcPPK1_C2_like"/>
    <property type="match status" value="1"/>
</dbReference>
<dbReference type="AlphaFoldDB" id="A0A7W8C5A5"/>
<reference evidence="10 11" key="1">
    <citation type="submission" date="2020-08" db="EMBL/GenBank/DDBJ databases">
        <title>Genomic Encyclopedia of Type Strains, Phase IV (KMG-IV): sequencing the most valuable type-strain genomes for metagenomic binning, comparative biology and taxonomic classification.</title>
        <authorList>
            <person name="Goeker M."/>
        </authorList>
    </citation>
    <scope>NUCLEOTIDE SEQUENCE [LARGE SCALE GENOMIC DNA]</scope>
    <source>
        <strain evidence="10 11">DSM 11275</strain>
    </source>
</reference>
<dbReference type="Pfam" id="PF02503">
    <property type="entry name" value="PP_kinase"/>
    <property type="match status" value="1"/>
</dbReference>
<dbReference type="Gene3D" id="3.30.1840.10">
    <property type="entry name" value="Polyphosphate kinase middle domain"/>
    <property type="match status" value="1"/>
</dbReference>
<keyword evidence="6 7" id="KW-0460">Magnesium</keyword>
<evidence type="ECO:0000256" key="5">
    <source>
        <dbReference type="ARBA" id="ARBA00022840"/>
    </source>
</evidence>
<keyword evidence="1 7" id="KW-0597">Phosphoprotein</keyword>
<evidence type="ECO:0000256" key="8">
    <source>
        <dbReference type="RuleBase" id="RU003800"/>
    </source>
</evidence>
<dbReference type="PANTHER" id="PTHR30218">
    <property type="entry name" value="POLYPHOSPHATE KINASE"/>
    <property type="match status" value="1"/>
</dbReference>
<comment type="cofactor">
    <cofactor evidence="7">
        <name>Mg(2+)</name>
        <dbReference type="ChEBI" id="CHEBI:18420"/>
    </cofactor>
</comment>
<keyword evidence="11" id="KW-1185">Reference proteome</keyword>
<dbReference type="GO" id="GO:0006799">
    <property type="term" value="P:polyphosphate biosynthetic process"/>
    <property type="evidence" value="ECO:0007669"/>
    <property type="project" value="UniProtKB-UniRule"/>
</dbReference>
<evidence type="ECO:0000256" key="2">
    <source>
        <dbReference type="ARBA" id="ARBA00022679"/>
    </source>
</evidence>
<gene>
    <name evidence="7" type="primary">ppk</name>
    <name evidence="10" type="ORF">HNQ38_002772</name>
</gene>
<comment type="caution">
    <text evidence="10">The sequence shown here is derived from an EMBL/GenBank/DDBJ whole genome shotgun (WGS) entry which is preliminary data.</text>
</comment>
<comment type="function">
    <text evidence="7 8">Catalyzes the reversible transfer of the terminal phosphate of ATP to form a long-chain polyphosphate (polyP).</text>
</comment>
<keyword evidence="7" id="KW-0479">Metal-binding</keyword>
<proteinExistence type="inferred from homology"/>
<dbReference type="InterPro" id="IPR001736">
    <property type="entry name" value="PLipase_D/transphosphatidylase"/>
</dbReference>
<comment type="PTM">
    <text evidence="7 8">An intermediate of this reaction is the autophosphorylated ppk in which a phosphate is covalently linked to a histidine residue through a N-P bond.</text>
</comment>
<evidence type="ECO:0000256" key="1">
    <source>
        <dbReference type="ARBA" id="ARBA00022553"/>
    </source>
</evidence>
<dbReference type="EC" id="2.7.4.1" evidence="7 8"/>